<keyword evidence="8" id="KW-1185">Reference proteome</keyword>
<keyword evidence="4" id="KW-0574">Periplasm</keyword>
<feature type="binding site" evidence="5">
    <location>
        <position position="88"/>
    </location>
    <ligand>
        <name>spermidine</name>
        <dbReference type="ChEBI" id="CHEBI:57834"/>
    </ligand>
</feature>
<evidence type="ECO:0000313" key="8">
    <source>
        <dbReference type="Proteomes" id="UP000184035"/>
    </source>
</evidence>
<name>A0A1M4U9M1_9CLOT</name>
<gene>
    <name evidence="7" type="ORF">SAMN05443638_104104</name>
</gene>
<dbReference type="GO" id="GO:0042597">
    <property type="term" value="C:periplasmic space"/>
    <property type="evidence" value="ECO:0007669"/>
    <property type="project" value="UniProtKB-SubCell"/>
</dbReference>
<dbReference type="Proteomes" id="UP000184035">
    <property type="component" value="Unassembled WGS sequence"/>
</dbReference>
<keyword evidence="3 6" id="KW-0732">Signal</keyword>
<dbReference type="OrthoDB" id="9769319at2"/>
<dbReference type="GO" id="GO:0015846">
    <property type="term" value="P:polyamine transport"/>
    <property type="evidence" value="ECO:0007669"/>
    <property type="project" value="InterPro"/>
</dbReference>
<dbReference type="PANTHER" id="PTHR30222">
    <property type="entry name" value="SPERMIDINE/PUTRESCINE-BINDING PERIPLASMIC PROTEIN"/>
    <property type="match status" value="1"/>
</dbReference>
<evidence type="ECO:0000256" key="5">
    <source>
        <dbReference type="PIRSR" id="PIRSR019574-1"/>
    </source>
</evidence>
<dbReference type="AlphaFoldDB" id="A0A1M4U9M1"/>
<keyword evidence="2" id="KW-0813">Transport</keyword>
<evidence type="ECO:0000313" key="7">
    <source>
        <dbReference type="EMBL" id="SHE53336.1"/>
    </source>
</evidence>
<dbReference type="EMBL" id="FQVM01000004">
    <property type="protein sequence ID" value="SHE53336.1"/>
    <property type="molecule type" value="Genomic_DNA"/>
</dbReference>
<evidence type="ECO:0000256" key="4">
    <source>
        <dbReference type="ARBA" id="ARBA00022764"/>
    </source>
</evidence>
<dbReference type="PANTHER" id="PTHR30222:SF17">
    <property type="entry name" value="SPERMIDINE_PUTRESCINE-BINDING PERIPLASMIC PROTEIN"/>
    <property type="match status" value="1"/>
</dbReference>
<evidence type="ECO:0000256" key="3">
    <source>
        <dbReference type="ARBA" id="ARBA00022729"/>
    </source>
</evidence>
<feature type="chain" id="PRO_5038567844" evidence="6">
    <location>
        <begin position="25"/>
        <end position="349"/>
    </location>
</feature>
<dbReference type="Pfam" id="PF13416">
    <property type="entry name" value="SBP_bac_8"/>
    <property type="match status" value="1"/>
</dbReference>
<dbReference type="InterPro" id="IPR006059">
    <property type="entry name" value="SBP"/>
</dbReference>
<dbReference type="GO" id="GO:0019808">
    <property type="term" value="F:polyamine binding"/>
    <property type="evidence" value="ECO:0007669"/>
    <property type="project" value="InterPro"/>
</dbReference>
<proteinExistence type="predicted"/>
<dbReference type="CDD" id="cd13590">
    <property type="entry name" value="PBP2_PotD_PotF_like"/>
    <property type="match status" value="1"/>
</dbReference>
<evidence type="ECO:0000256" key="1">
    <source>
        <dbReference type="ARBA" id="ARBA00004418"/>
    </source>
</evidence>
<evidence type="ECO:0000256" key="6">
    <source>
        <dbReference type="SAM" id="SignalP"/>
    </source>
</evidence>
<organism evidence="7 8">
    <name type="scientific">Clostridium fallax</name>
    <dbReference type="NCBI Taxonomy" id="1533"/>
    <lineage>
        <taxon>Bacteria</taxon>
        <taxon>Bacillati</taxon>
        <taxon>Bacillota</taxon>
        <taxon>Clostridia</taxon>
        <taxon>Eubacteriales</taxon>
        <taxon>Clostridiaceae</taxon>
        <taxon>Clostridium</taxon>
    </lineage>
</organism>
<dbReference type="Gene3D" id="3.40.190.10">
    <property type="entry name" value="Periplasmic binding protein-like II"/>
    <property type="match status" value="2"/>
</dbReference>
<sequence>MIKLKKIFSLAFAGILMTSLFVGCGDSKDKPTINIFNAGDYIDPTLLKDFERETGVKVNYETFETNEIMYQKLKTDTSSYDLVIPSDYMVEKMIKEDMLEKIDFKNIPNYCNIDDKFKNLAFDPTNEYSVPYMWGTIGILYNKKMVKGPIDSWDVLWDPKYKGQVFMLDAMRDSLGITLKKLGCSLNSTDSKEINEAKDELIKQKPNVLAYVGDEVKDRMVADEAALAVIYSGDAPVLKERNPDLEYVIPKEGTNLWFDSMVIPKGAKHKEYAEKFINFMLDPEIAKQNVEYIGYSTPNKAALELLNDDIKNDKNAYPDEGVLKKCEVFKDLGDNIKKYDEAWMEVKSN</sequence>
<accession>A0A1M4U9M1</accession>
<dbReference type="PROSITE" id="PS51257">
    <property type="entry name" value="PROKAR_LIPOPROTEIN"/>
    <property type="match status" value="1"/>
</dbReference>
<reference evidence="7 8" key="1">
    <citation type="submission" date="2016-11" db="EMBL/GenBank/DDBJ databases">
        <authorList>
            <person name="Jaros S."/>
            <person name="Januszkiewicz K."/>
            <person name="Wedrychowicz H."/>
        </authorList>
    </citation>
    <scope>NUCLEOTIDE SEQUENCE [LARGE SCALE GENOMIC DNA]</scope>
    <source>
        <strain evidence="7 8">DSM 2631</strain>
    </source>
</reference>
<dbReference type="PIRSF" id="PIRSF019574">
    <property type="entry name" value="Periplasmic_polyamine_BP"/>
    <property type="match status" value="1"/>
</dbReference>
<evidence type="ECO:0000256" key="2">
    <source>
        <dbReference type="ARBA" id="ARBA00022448"/>
    </source>
</evidence>
<dbReference type="STRING" id="1533.SAMN05443638_104104"/>
<protein>
    <submittedName>
        <fullName evidence="7">Spermidine/putrescine transport system substrate-binding protein</fullName>
    </submittedName>
</protein>
<dbReference type="InterPro" id="IPR001188">
    <property type="entry name" value="Sperm_putr-bd"/>
</dbReference>
<feature type="signal peptide" evidence="6">
    <location>
        <begin position="1"/>
        <end position="24"/>
    </location>
</feature>
<dbReference type="SUPFAM" id="SSF53850">
    <property type="entry name" value="Periplasmic binding protein-like II"/>
    <property type="match status" value="1"/>
</dbReference>
<dbReference type="PRINTS" id="PR00909">
    <property type="entry name" value="SPERMDNBNDNG"/>
</dbReference>
<comment type="subcellular location">
    <subcellularLocation>
        <location evidence="1">Periplasm</location>
    </subcellularLocation>
</comment>